<organism evidence="4 5">
    <name type="scientific">Halobacillus seohaensis</name>
    <dbReference type="NCBI Taxonomy" id="447421"/>
    <lineage>
        <taxon>Bacteria</taxon>
        <taxon>Bacillati</taxon>
        <taxon>Bacillota</taxon>
        <taxon>Bacilli</taxon>
        <taxon>Bacillales</taxon>
        <taxon>Bacillaceae</taxon>
        <taxon>Halobacillus</taxon>
    </lineage>
</organism>
<dbReference type="GO" id="GO:0016301">
    <property type="term" value="F:kinase activity"/>
    <property type="evidence" value="ECO:0007669"/>
    <property type="project" value="UniProtKB-KW"/>
</dbReference>
<keyword evidence="1" id="KW-0175">Coiled coil</keyword>
<dbReference type="Proteomes" id="UP001596410">
    <property type="component" value="Unassembled WGS sequence"/>
</dbReference>
<sequence>MVYRKVMTLPMWKKNLTASAMVILILLTTTLTISAEETSIFNKEEISEVNIEIEESDFEDMLENPLEEEYKEAAVTYNGIDVPYTGVRFKGNSSLNSVANSDSERYSFKLKFNEYIEQNLEGFTKINLNNNFADPSYMREYLTYEIMEEMGIETPEYSFVHVSVNGKSYGLYLSVENIEEPYLERHFGNSTGNLFKANIGAGLSWEEGMGIEGTNLEQKIGLETNTDLLDFIEALDEGKNVEDYFDVDSYLRYLAVSTVMANMDSYQGNLSHNYYLYEQDGIFTFLPWDHNMSIGGMGDEEQITMLIDEPTIGSVEQHPLTDYVLSDDQYKETYHTYIQQTLNKLDNIEQRVSEVKDLISDSVKEDPTAFYTYDEFQANTGSGAVDGYPAITSFLEQRIENVQQQLDGDIPSYDDGEGISENSGGMPGVGGQGNGDRPEGMEEGQMPEGRQEGEIPAMPDGGFPEGMGGERPQGMPRMEGSSTADTASQKRNLISVSVLVILLLGTTVFINLFKRYRA</sequence>
<dbReference type="EMBL" id="JBHSZV010000031">
    <property type="protein sequence ID" value="MFC7062622.1"/>
    <property type="molecule type" value="Genomic_DNA"/>
</dbReference>
<accession>A0ABW2EK29</accession>
<feature type="transmembrane region" description="Helical" evidence="3">
    <location>
        <begin position="493"/>
        <end position="513"/>
    </location>
</feature>
<feature type="compositionally biased region" description="Gly residues" evidence="2">
    <location>
        <begin position="425"/>
        <end position="434"/>
    </location>
</feature>
<comment type="caution">
    <text evidence="4">The sequence shown here is derived from an EMBL/GenBank/DDBJ whole genome shotgun (WGS) entry which is preliminary data.</text>
</comment>
<evidence type="ECO:0000313" key="4">
    <source>
        <dbReference type="EMBL" id="MFC7062622.1"/>
    </source>
</evidence>
<feature type="region of interest" description="Disordered" evidence="2">
    <location>
        <begin position="407"/>
        <end position="488"/>
    </location>
</feature>
<keyword evidence="4" id="KW-0808">Transferase</keyword>
<keyword evidence="5" id="KW-1185">Reference proteome</keyword>
<dbReference type="InterPro" id="IPR014867">
    <property type="entry name" value="Spore_coat_CotH_CotH2/3/7"/>
</dbReference>
<feature type="coiled-coil region" evidence="1">
    <location>
        <begin position="338"/>
        <end position="365"/>
    </location>
</feature>
<dbReference type="PANTHER" id="PTHR40050">
    <property type="entry name" value="INNER SPORE COAT PROTEIN H"/>
    <property type="match status" value="1"/>
</dbReference>
<keyword evidence="3" id="KW-1133">Transmembrane helix</keyword>
<dbReference type="Pfam" id="PF08757">
    <property type="entry name" value="CotH"/>
    <property type="match status" value="1"/>
</dbReference>
<protein>
    <submittedName>
        <fullName evidence="4">CotH kinase family protein</fullName>
    </submittedName>
</protein>
<keyword evidence="3" id="KW-0472">Membrane</keyword>
<dbReference type="PANTHER" id="PTHR40050:SF1">
    <property type="entry name" value="INNER SPORE COAT PROTEIN H"/>
    <property type="match status" value="1"/>
</dbReference>
<keyword evidence="4" id="KW-0418">Kinase</keyword>
<evidence type="ECO:0000256" key="1">
    <source>
        <dbReference type="SAM" id="Coils"/>
    </source>
</evidence>
<reference evidence="5" key="1">
    <citation type="journal article" date="2019" name="Int. J. Syst. Evol. Microbiol.">
        <title>The Global Catalogue of Microorganisms (GCM) 10K type strain sequencing project: providing services to taxonomists for standard genome sequencing and annotation.</title>
        <authorList>
            <consortium name="The Broad Institute Genomics Platform"/>
            <consortium name="The Broad Institute Genome Sequencing Center for Infectious Disease"/>
            <person name="Wu L."/>
            <person name="Ma J."/>
        </authorList>
    </citation>
    <scope>NUCLEOTIDE SEQUENCE [LARGE SCALE GENOMIC DNA]</scope>
    <source>
        <strain evidence="5">CGMCC 4.1621</strain>
    </source>
</reference>
<evidence type="ECO:0000256" key="3">
    <source>
        <dbReference type="SAM" id="Phobius"/>
    </source>
</evidence>
<evidence type="ECO:0000256" key="2">
    <source>
        <dbReference type="SAM" id="MobiDB-lite"/>
    </source>
</evidence>
<name>A0ABW2EK29_9BACI</name>
<evidence type="ECO:0000313" key="5">
    <source>
        <dbReference type="Proteomes" id="UP001596410"/>
    </source>
</evidence>
<keyword evidence="3" id="KW-0812">Transmembrane</keyword>
<gene>
    <name evidence="4" type="ORF">ACFQIC_12220</name>
</gene>
<proteinExistence type="predicted"/>